<dbReference type="Gene3D" id="1.10.8.20">
    <property type="entry name" value="N-terminal domain of phosphatidylinositol transfer protein sec14p"/>
    <property type="match status" value="1"/>
</dbReference>
<dbReference type="InterPro" id="IPR001701">
    <property type="entry name" value="Glyco_hydro_9"/>
</dbReference>
<dbReference type="InterPro" id="IPR008928">
    <property type="entry name" value="6-hairpin_glycosidase_sf"/>
</dbReference>
<proteinExistence type="inferred from homology"/>
<dbReference type="GO" id="GO:0008810">
    <property type="term" value="F:cellulase activity"/>
    <property type="evidence" value="ECO:0007669"/>
    <property type="project" value="UniProtKB-EC"/>
</dbReference>
<evidence type="ECO:0000256" key="1">
    <source>
        <dbReference type="ARBA" id="ARBA00000966"/>
    </source>
</evidence>
<dbReference type="CDD" id="cd00170">
    <property type="entry name" value="SEC14"/>
    <property type="match status" value="1"/>
</dbReference>
<dbReference type="Gene3D" id="1.20.5.1200">
    <property type="entry name" value="Alpha-tocopherol transfer"/>
    <property type="match status" value="1"/>
</dbReference>
<evidence type="ECO:0000256" key="5">
    <source>
        <dbReference type="ARBA" id="ARBA00023277"/>
    </source>
</evidence>
<comment type="similarity">
    <text evidence="2">Belongs to the glycosyl hydrolase 9 (cellulase E) family.</text>
</comment>
<protein>
    <recommendedName>
        <fullName evidence="3">cellulase</fullName>
        <ecNumber evidence="3">3.2.1.4</ecNumber>
    </recommendedName>
</protein>
<comment type="catalytic activity">
    <reaction evidence="1">
        <text>Endohydrolysis of (1-&gt;4)-beta-D-glucosidic linkages in cellulose, lichenin and cereal beta-D-glucans.</text>
        <dbReference type="EC" id="3.2.1.4"/>
    </reaction>
</comment>
<name>A0AA39C836_9HYME</name>
<evidence type="ECO:0000259" key="7">
    <source>
        <dbReference type="PROSITE" id="PS50191"/>
    </source>
</evidence>
<dbReference type="InterPro" id="IPR036273">
    <property type="entry name" value="CRAL/TRIO_N_dom_sf"/>
</dbReference>
<dbReference type="PROSITE" id="PS50191">
    <property type="entry name" value="CRAL_TRIO"/>
    <property type="match status" value="1"/>
</dbReference>
<evidence type="ECO:0000256" key="6">
    <source>
        <dbReference type="ARBA" id="ARBA00023326"/>
    </source>
</evidence>
<gene>
    <name evidence="8" type="ORF">PV328_010113</name>
</gene>
<accession>A0AA39C836</accession>
<comment type="caution">
    <text evidence="8">The sequence shown here is derived from an EMBL/GenBank/DDBJ whole genome shotgun (WGS) entry which is preliminary data.</text>
</comment>
<dbReference type="SUPFAM" id="SSF48208">
    <property type="entry name" value="Six-hairpin glycosidases"/>
    <property type="match status" value="1"/>
</dbReference>
<dbReference type="Pfam" id="PF00759">
    <property type="entry name" value="Glyco_hydro_9"/>
    <property type="match status" value="1"/>
</dbReference>
<keyword evidence="9" id="KW-1185">Reference proteome</keyword>
<dbReference type="SUPFAM" id="SSF46938">
    <property type="entry name" value="CRAL/TRIO N-terminal domain"/>
    <property type="match status" value="1"/>
</dbReference>
<keyword evidence="5" id="KW-0119">Carbohydrate metabolism</keyword>
<dbReference type="PANTHER" id="PTHR10174">
    <property type="entry name" value="ALPHA-TOCOPHEROL TRANSFER PROTEIN-RELATED"/>
    <property type="match status" value="1"/>
</dbReference>
<dbReference type="EMBL" id="JAQQBS010001424">
    <property type="protein sequence ID" value="KAK0159200.1"/>
    <property type="molecule type" value="Genomic_DNA"/>
</dbReference>
<evidence type="ECO:0000256" key="2">
    <source>
        <dbReference type="ARBA" id="ARBA00007072"/>
    </source>
</evidence>
<feature type="domain" description="CRAL-TRIO" evidence="7">
    <location>
        <begin position="92"/>
        <end position="252"/>
    </location>
</feature>
<dbReference type="InterPro" id="IPR001251">
    <property type="entry name" value="CRAL-TRIO_dom"/>
</dbReference>
<dbReference type="GO" id="GO:0016020">
    <property type="term" value="C:membrane"/>
    <property type="evidence" value="ECO:0007669"/>
    <property type="project" value="TreeGrafter"/>
</dbReference>
<dbReference type="PANTHER" id="PTHR10174:SF230">
    <property type="entry name" value="ALPHA-TOCOPHEROL TRANSFER PROTEIN-LIKE"/>
    <property type="match status" value="1"/>
</dbReference>
<dbReference type="Pfam" id="PF00650">
    <property type="entry name" value="CRAL_TRIO"/>
    <property type="match status" value="1"/>
</dbReference>
<evidence type="ECO:0000313" key="9">
    <source>
        <dbReference type="Proteomes" id="UP001168990"/>
    </source>
</evidence>
<dbReference type="InterPro" id="IPR036865">
    <property type="entry name" value="CRAL-TRIO_dom_sf"/>
</dbReference>
<dbReference type="SMART" id="SM00516">
    <property type="entry name" value="SEC14"/>
    <property type="match status" value="1"/>
</dbReference>
<dbReference type="AlphaFoldDB" id="A0AA39C836"/>
<dbReference type="GO" id="GO:1902936">
    <property type="term" value="F:phosphatidylinositol bisphosphate binding"/>
    <property type="evidence" value="ECO:0007669"/>
    <property type="project" value="TreeGrafter"/>
</dbReference>
<dbReference type="Proteomes" id="UP001168990">
    <property type="component" value="Unassembled WGS sequence"/>
</dbReference>
<keyword evidence="6" id="KW-0624">Polysaccharide degradation</keyword>
<evidence type="ECO:0000313" key="8">
    <source>
        <dbReference type="EMBL" id="KAK0159200.1"/>
    </source>
</evidence>
<dbReference type="EC" id="3.2.1.4" evidence="3"/>
<sequence length="462" mass="53121">MLIQPTEEMSKLIRVELNENLETREKDLEYIKEWLKKEPHLPDEYDDLRLMTFLRGCKFSLEKCKKKLDMYFTMRGAVPEFFTNRDVTRPEVRDLTKLIQIPPLPGLTKNGRRVVVMRGLNKDIPTPNVAEAMKLVMMIGDIRLKEEVVGVAGDVYILDASVATPAHFTKFTPSLVKKFLICVQEAYPVKLKEIHVVNVSPLVDSIVNFVKPFLKEKIRNRIFMHSDFNTLYDYIPREMLPTEYGGDAGPIEEINETWVKKLEEYGPWFKEQESVKSNEALRTGKPKTQDDLFEGLWNIQGYAVLNVKSIESESDYAKVLKLSLLFYEAQRSGKLPQDNRISWRGDSALDDRGDNGEDLTGGYYDAGDFVKFGFTMASTTTLLAWGAISWPEAYVAAGQLDELYKSIKWATDYFIKCHVSENVFYGQVGDFTLDHTFWGRPEELNTTRPVFKIDPEHPGIYN</sequence>
<evidence type="ECO:0000256" key="3">
    <source>
        <dbReference type="ARBA" id="ARBA00012601"/>
    </source>
</evidence>
<reference evidence="8" key="1">
    <citation type="journal article" date="2023" name="bioRxiv">
        <title>Scaffold-level genome assemblies of two parasitoid biocontrol wasps reveal the parthenogenesis mechanism and an associated novel virus.</title>
        <authorList>
            <person name="Inwood S."/>
            <person name="Skelly J."/>
            <person name="Guhlin J."/>
            <person name="Harrop T."/>
            <person name="Goldson S."/>
            <person name="Dearden P."/>
        </authorList>
    </citation>
    <scope>NUCLEOTIDE SEQUENCE</scope>
    <source>
        <strain evidence="8">Irish</strain>
        <tissue evidence="8">Whole body</tissue>
    </source>
</reference>
<dbReference type="InterPro" id="IPR012341">
    <property type="entry name" value="6hp_glycosidase-like_sf"/>
</dbReference>
<dbReference type="GO" id="GO:0030245">
    <property type="term" value="P:cellulose catabolic process"/>
    <property type="evidence" value="ECO:0007669"/>
    <property type="project" value="UniProtKB-KW"/>
</dbReference>
<dbReference type="PRINTS" id="PR00180">
    <property type="entry name" value="CRETINALDHBP"/>
</dbReference>
<dbReference type="Gene3D" id="1.50.10.10">
    <property type="match status" value="1"/>
</dbReference>
<reference evidence="8" key="2">
    <citation type="submission" date="2023-03" db="EMBL/GenBank/DDBJ databases">
        <authorList>
            <person name="Inwood S.N."/>
            <person name="Skelly J.G."/>
            <person name="Guhlin J."/>
            <person name="Harrop T.W.R."/>
            <person name="Goldson S.G."/>
            <person name="Dearden P.K."/>
        </authorList>
    </citation>
    <scope>NUCLEOTIDE SEQUENCE</scope>
    <source>
        <strain evidence="8">Irish</strain>
        <tissue evidence="8">Whole body</tissue>
    </source>
</reference>
<evidence type="ECO:0000256" key="4">
    <source>
        <dbReference type="ARBA" id="ARBA00023001"/>
    </source>
</evidence>
<keyword evidence="4" id="KW-0136">Cellulose degradation</keyword>
<dbReference type="SUPFAM" id="SSF52087">
    <property type="entry name" value="CRAL/TRIO domain"/>
    <property type="match status" value="1"/>
</dbReference>
<dbReference type="Gene3D" id="3.40.525.10">
    <property type="entry name" value="CRAL-TRIO lipid binding domain"/>
    <property type="match status" value="1"/>
</dbReference>
<organism evidence="8 9">
    <name type="scientific">Microctonus aethiopoides</name>
    <dbReference type="NCBI Taxonomy" id="144406"/>
    <lineage>
        <taxon>Eukaryota</taxon>
        <taxon>Metazoa</taxon>
        <taxon>Ecdysozoa</taxon>
        <taxon>Arthropoda</taxon>
        <taxon>Hexapoda</taxon>
        <taxon>Insecta</taxon>
        <taxon>Pterygota</taxon>
        <taxon>Neoptera</taxon>
        <taxon>Endopterygota</taxon>
        <taxon>Hymenoptera</taxon>
        <taxon>Apocrita</taxon>
        <taxon>Ichneumonoidea</taxon>
        <taxon>Braconidae</taxon>
        <taxon>Euphorinae</taxon>
        <taxon>Microctonus</taxon>
    </lineage>
</organism>